<accession>A0A6I6GGF8</accession>
<dbReference type="Gene3D" id="1.10.150.240">
    <property type="entry name" value="Putative phosphatase, domain 2"/>
    <property type="match status" value="1"/>
</dbReference>
<evidence type="ECO:0000256" key="2">
    <source>
        <dbReference type="ARBA" id="ARBA00022723"/>
    </source>
</evidence>
<dbReference type="NCBIfam" id="NF008087">
    <property type="entry name" value="PRK10826.1"/>
    <property type="match status" value="1"/>
</dbReference>
<dbReference type="NCBIfam" id="TIGR01509">
    <property type="entry name" value="HAD-SF-IA-v3"/>
    <property type="match status" value="1"/>
</dbReference>
<dbReference type="AlphaFoldDB" id="A0A6I6GGF8"/>
<dbReference type="SFLD" id="SFLDG01135">
    <property type="entry name" value="C1.5.6:_HAD__Beta-PGM__Phospha"/>
    <property type="match status" value="1"/>
</dbReference>
<evidence type="ECO:0000313" key="4">
    <source>
        <dbReference type="EMBL" id="QGW27435.1"/>
    </source>
</evidence>
<dbReference type="Gene3D" id="3.40.50.1000">
    <property type="entry name" value="HAD superfamily/HAD-like"/>
    <property type="match status" value="1"/>
</dbReference>
<dbReference type="SFLD" id="SFLDG01129">
    <property type="entry name" value="C1.5:_HAD__Beta-PGM__Phosphata"/>
    <property type="match status" value="1"/>
</dbReference>
<dbReference type="KEGG" id="fls:GLV81_04385"/>
<evidence type="ECO:0000313" key="5">
    <source>
        <dbReference type="Proteomes" id="UP000426027"/>
    </source>
</evidence>
<keyword evidence="2" id="KW-0479">Metal-binding</keyword>
<evidence type="ECO:0000256" key="3">
    <source>
        <dbReference type="ARBA" id="ARBA00022801"/>
    </source>
</evidence>
<dbReference type="SUPFAM" id="SSF56784">
    <property type="entry name" value="HAD-like"/>
    <property type="match status" value="1"/>
</dbReference>
<dbReference type="EMBL" id="CP046566">
    <property type="protein sequence ID" value="QGW27435.1"/>
    <property type="molecule type" value="Genomic_DNA"/>
</dbReference>
<dbReference type="InterPro" id="IPR036412">
    <property type="entry name" value="HAD-like_sf"/>
</dbReference>
<dbReference type="InterPro" id="IPR023214">
    <property type="entry name" value="HAD_sf"/>
</dbReference>
<dbReference type="FunFam" id="3.40.50.1000:FF:000036">
    <property type="entry name" value="HAD family hydrolase"/>
    <property type="match status" value="1"/>
</dbReference>
<dbReference type="InterPro" id="IPR023198">
    <property type="entry name" value="PGP-like_dom2"/>
</dbReference>
<protein>
    <submittedName>
        <fullName evidence="4">Hexitol phosphatase HxpB</fullName>
    </submittedName>
</protein>
<comment type="similarity">
    <text evidence="1">Belongs to the HAD-like hydrolase superfamily. CbbY/CbbZ/Gph/YieH family.</text>
</comment>
<dbReference type="PANTHER" id="PTHR18901">
    <property type="entry name" value="2-DEOXYGLUCOSE-6-PHOSPHATE PHOSPHATASE 2"/>
    <property type="match status" value="1"/>
</dbReference>
<dbReference type="Pfam" id="PF13419">
    <property type="entry name" value="HAD_2"/>
    <property type="match status" value="1"/>
</dbReference>
<dbReference type="GO" id="GO:0016787">
    <property type="term" value="F:hydrolase activity"/>
    <property type="evidence" value="ECO:0007669"/>
    <property type="project" value="UniProtKB-KW"/>
</dbReference>
<name>A0A6I6GGF8_9BACT</name>
<evidence type="ECO:0000256" key="1">
    <source>
        <dbReference type="ARBA" id="ARBA00006171"/>
    </source>
</evidence>
<dbReference type="Proteomes" id="UP000426027">
    <property type="component" value="Chromosome"/>
</dbReference>
<proteinExistence type="inferred from homology"/>
<dbReference type="GO" id="GO:0046872">
    <property type="term" value="F:metal ion binding"/>
    <property type="evidence" value="ECO:0007669"/>
    <property type="project" value="UniProtKB-KW"/>
</dbReference>
<dbReference type="InterPro" id="IPR041492">
    <property type="entry name" value="HAD_2"/>
</dbReference>
<reference evidence="4 5" key="1">
    <citation type="submission" date="2019-11" db="EMBL/GenBank/DDBJ databases">
        <authorList>
            <person name="Im W.T."/>
        </authorList>
    </citation>
    <scope>NUCLEOTIDE SEQUENCE [LARGE SCALE GENOMIC DNA]</scope>
    <source>
        <strain evidence="4 5">SB-02</strain>
    </source>
</reference>
<sequence length="234" mass="26143">MACMHIFLQLRGMNANTTEAVIFDMDGLLIDSEPLWEQAGGALLQKFGVTLTHAQYATSTGLRTKEWLQYWFTHFNLQQANIEQAETDIIDAVIELVKAQGKMMPGVPYILQYFQQKGVRIGLATSSPMRLADVVLDLLQIRSYFEVVTSAEFLPFGKPHPQVYMDCAASLNVNPLRCICFEDSFNGMIAAKAAKIKCVVVPAPAQLQQARWGAADLKISSLQNFNDLLLRQLQ</sequence>
<dbReference type="PANTHER" id="PTHR18901:SF38">
    <property type="entry name" value="PSEUDOURIDINE-5'-PHOSPHATASE"/>
    <property type="match status" value="1"/>
</dbReference>
<keyword evidence="5" id="KW-1185">Reference proteome</keyword>
<dbReference type="InterPro" id="IPR006439">
    <property type="entry name" value="HAD-SF_hydro_IA"/>
</dbReference>
<organism evidence="4 5">
    <name type="scientific">Phnomibacter ginsenosidimutans</name>
    <dbReference type="NCBI Taxonomy" id="2676868"/>
    <lineage>
        <taxon>Bacteria</taxon>
        <taxon>Pseudomonadati</taxon>
        <taxon>Bacteroidota</taxon>
        <taxon>Chitinophagia</taxon>
        <taxon>Chitinophagales</taxon>
        <taxon>Chitinophagaceae</taxon>
        <taxon>Phnomibacter</taxon>
    </lineage>
</organism>
<keyword evidence="3" id="KW-0378">Hydrolase</keyword>
<dbReference type="SFLD" id="SFLDS00003">
    <property type="entry name" value="Haloacid_Dehalogenase"/>
    <property type="match status" value="1"/>
</dbReference>
<gene>
    <name evidence="4" type="primary">hxpB</name>
    <name evidence="4" type="ORF">GLV81_04385</name>
</gene>